<organism evidence="3 4">
    <name type="scientific">Rhodoblastus acidophilus</name>
    <name type="common">Rhodopseudomonas acidophila</name>
    <dbReference type="NCBI Taxonomy" id="1074"/>
    <lineage>
        <taxon>Bacteria</taxon>
        <taxon>Pseudomonadati</taxon>
        <taxon>Pseudomonadota</taxon>
        <taxon>Alphaproteobacteria</taxon>
        <taxon>Hyphomicrobiales</taxon>
        <taxon>Rhodoblastaceae</taxon>
        <taxon>Rhodoblastus</taxon>
    </lineage>
</organism>
<dbReference type="Proteomes" id="UP000439113">
    <property type="component" value="Unassembled WGS sequence"/>
</dbReference>
<sequence length="78" mass="8071">MKYRLTTALTAAALALIPVAAWSQGATTGQAGGATAADRDSPTMPKPGKIQKDTDPQKNGTTQSQSKDGMNKNGQPQK</sequence>
<evidence type="ECO:0000256" key="1">
    <source>
        <dbReference type="SAM" id="MobiDB-lite"/>
    </source>
</evidence>
<feature type="compositionally biased region" description="Polar residues" evidence="1">
    <location>
        <begin position="57"/>
        <end position="78"/>
    </location>
</feature>
<evidence type="ECO:0000256" key="2">
    <source>
        <dbReference type="SAM" id="SignalP"/>
    </source>
</evidence>
<feature type="compositionally biased region" description="Low complexity" evidence="1">
    <location>
        <begin position="26"/>
        <end position="36"/>
    </location>
</feature>
<evidence type="ECO:0000313" key="3">
    <source>
        <dbReference type="EMBL" id="MTV32756.1"/>
    </source>
</evidence>
<name>A0A6N8DSF0_RHOAC</name>
<proteinExistence type="predicted"/>
<feature type="signal peptide" evidence="2">
    <location>
        <begin position="1"/>
        <end position="23"/>
    </location>
</feature>
<dbReference type="RefSeq" id="WP_155447443.1">
    <property type="nucleotide sequence ID" value="NZ_JAOQNR010000019.1"/>
</dbReference>
<feature type="chain" id="PRO_5026740768" description="Pentapeptide MXKDX repeat protein" evidence="2">
    <location>
        <begin position="24"/>
        <end position="78"/>
    </location>
</feature>
<dbReference type="AlphaFoldDB" id="A0A6N8DSF0"/>
<feature type="region of interest" description="Disordered" evidence="1">
    <location>
        <begin position="26"/>
        <end position="78"/>
    </location>
</feature>
<accession>A0A6N8DSF0</accession>
<gene>
    <name evidence="3" type="ORF">GJ654_17375</name>
</gene>
<reference evidence="3 4" key="1">
    <citation type="submission" date="2019-11" db="EMBL/GenBank/DDBJ databases">
        <title>Whole-genome sequence of a Rhodoblastus acidophilus DSM 142.</title>
        <authorList>
            <person name="Kyndt J.A."/>
            <person name="Meyer T.E."/>
        </authorList>
    </citation>
    <scope>NUCLEOTIDE SEQUENCE [LARGE SCALE GENOMIC DNA]</scope>
    <source>
        <strain evidence="3 4">DSM 142</strain>
    </source>
</reference>
<protein>
    <recommendedName>
        <fullName evidence="5">Pentapeptide MXKDX repeat protein</fullName>
    </recommendedName>
</protein>
<evidence type="ECO:0000313" key="4">
    <source>
        <dbReference type="Proteomes" id="UP000439113"/>
    </source>
</evidence>
<comment type="caution">
    <text evidence="3">The sequence shown here is derived from an EMBL/GenBank/DDBJ whole genome shotgun (WGS) entry which is preliminary data.</text>
</comment>
<evidence type="ECO:0008006" key="5">
    <source>
        <dbReference type="Google" id="ProtNLM"/>
    </source>
</evidence>
<dbReference type="EMBL" id="WNKS01000021">
    <property type="protein sequence ID" value="MTV32756.1"/>
    <property type="molecule type" value="Genomic_DNA"/>
</dbReference>
<keyword evidence="2" id="KW-0732">Signal</keyword>